<evidence type="ECO:0000313" key="2">
    <source>
        <dbReference type="Proteomes" id="UP000568106"/>
    </source>
</evidence>
<proteinExistence type="predicted"/>
<organism evidence="1 2">
    <name type="scientific">Tunturiibacter empetritectus</name>
    <dbReference type="NCBI Taxonomy" id="3069691"/>
    <lineage>
        <taxon>Bacteria</taxon>
        <taxon>Pseudomonadati</taxon>
        <taxon>Acidobacteriota</taxon>
        <taxon>Terriglobia</taxon>
        <taxon>Terriglobales</taxon>
        <taxon>Acidobacteriaceae</taxon>
        <taxon>Tunturiibacter</taxon>
    </lineage>
</organism>
<dbReference type="AlphaFoldDB" id="A0A7W8IG63"/>
<keyword evidence="2" id="KW-1185">Reference proteome</keyword>
<evidence type="ECO:0000313" key="1">
    <source>
        <dbReference type="EMBL" id="MBB5316609.1"/>
    </source>
</evidence>
<dbReference type="CDD" id="cd07818">
    <property type="entry name" value="SRPBCC_1"/>
    <property type="match status" value="1"/>
</dbReference>
<dbReference type="Proteomes" id="UP000568106">
    <property type="component" value="Unassembled WGS sequence"/>
</dbReference>
<name>A0A7W8IG63_9BACT</name>
<dbReference type="SUPFAM" id="SSF55961">
    <property type="entry name" value="Bet v1-like"/>
    <property type="match status" value="1"/>
</dbReference>
<dbReference type="InterPro" id="IPR023393">
    <property type="entry name" value="START-like_dom_sf"/>
</dbReference>
<dbReference type="Pfam" id="PF10604">
    <property type="entry name" value="Polyketide_cyc2"/>
    <property type="match status" value="1"/>
</dbReference>
<accession>A0A7W8IG63</accession>
<comment type="caution">
    <text evidence="1">The sequence shown here is derived from an EMBL/GenBank/DDBJ whole genome shotgun (WGS) entry which is preliminary data.</text>
</comment>
<sequence length="176" mass="19315">MLKTIGLILVLAVAVVFLLALTKPSTFRVERSATITAPPEKISSLIDDFHQWNAWSPWAQLDPNMKTTYSGPPSGVGSVYEWEGNSKVGKGRMEILSVEPTKTTIKIDFLKPFEGHNTADFVLEPQGSATRVNWIMNGPMNLLPGKLMSVFTTMDKMIGPDFDKGLANLKAAAEHP</sequence>
<gene>
    <name evidence="1" type="ORF">HDF09_001259</name>
</gene>
<protein>
    <submittedName>
        <fullName evidence="1">Carbon monoxide dehydrogenase subunit G</fullName>
    </submittedName>
</protein>
<reference evidence="1" key="1">
    <citation type="submission" date="2020-08" db="EMBL/GenBank/DDBJ databases">
        <title>Genomic Encyclopedia of Type Strains, Phase IV (KMG-V): Genome sequencing to study the core and pangenomes of soil and plant-associated prokaryotes.</title>
        <authorList>
            <person name="Whitman W."/>
        </authorList>
    </citation>
    <scope>NUCLEOTIDE SEQUENCE [LARGE SCALE GENOMIC DNA]</scope>
    <source>
        <strain evidence="1">M8UP27</strain>
    </source>
</reference>
<dbReference type="Gene3D" id="3.30.530.20">
    <property type="match status" value="1"/>
</dbReference>
<dbReference type="EMBL" id="JACHDY010000001">
    <property type="protein sequence ID" value="MBB5316609.1"/>
    <property type="molecule type" value="Genomic_DNA"/>
</dbReference>
<dbReference type="InterPro" id="IPR019587">
    <property type="entry name" value="Polyketide_cyclase/dehydratase"/>
</dbReference>